<organism evidence="2 3">
    <name type="scientific">Massilicoli timonensis</name>
    <dbReference type="NCBI Taxonomy" id="2015901"/>
    <lineage>
        <taxon>Bacteria</taxon>
        <taxon>Bacillati</taxon>
        <taxon>Bacillota</taxon>
        <taxon>Erysipelotrichia</taxon>
        <taxon>Erysipelotrichales</taxon>
        <taxon>Erysipelotrichaceae</taxon>
        <taxon>Massilicoli</taxon>
    </lineage>
</organism>
<dbReference type="Proteomes" id="UP001524435">
    <property type="component" value="Unassembled WGS sequence"/>
</dbReference>
<reference evidence="2 3" key="1">
    <citation type="submission" date="2022-06" db="EMBL/GenBank/DDBJ databases">
        <title>Isolation of gut microbiota from human fecal samples.</title>
        <authorList>
            <person name="Pamer E.G."/>
            <person name="Barat B."/>
            <person name="Waligurski E."/>
            <person name="Medina S."/>
            <person name="Paddock L."/>
            <person name="Mostad J."/>
        </authorList>
    </citation>
    <scope>NUCLEOTIDE SEQUENCE [LARGE SCALE GENOMIC DNA]</scope>
    <source>
        <strain evidence="2 3">DFI.6.1</strain>
    </source>
</reference>
<dbReference type="PANTHER" id="PTHR37826">
    <property type="entry name" value="FLOTILLIN BAND_7_5 DOMAIN PROTEIN"/>
    <property type="match status" value="1"/>
</dbReference>
<dbReference type="EMBL" id="JANGCH010000007">
    <property type="protein sequence ID" value="MCQ5121876.1"/>
    <property type="molecule type" value="Genomic_DNA"/>
</dbReference>
<accession>A0ABT1SKX6</accession>
<dbReference type="Pfam" id="PF13421">
    <property type="entry name" value="Band_7_1"/>
    <property type="match status" value="1"/>
</dbReference>
<name>A0ABT1SKX6_9FIRM</name>
<protein>
    <submittedName>
        <fullName evidence="2">SPFH domain-containing protein</fullName>
    </submittedName>
</protein>
<comment type="caution">
    <text evidence="2">The sequence shown here is derived from an EMBL/GenBank/DDBJ whole genome shotgun (WGS) entry which is preliminary data.</text>
</comment>
<keyword evidence="3" id="KW-1185">Reference proteome</keyword>
<feature type="domain" description="SPFH" evidence="1">
    <location>
        <begin position="51"/>
        <end position="267"/>
    </location>
</feature>
<sequence>MGLIKAAISSASTTLADQWIEYFYCDSLSNDVLIEKGVKQVSAGSNTKGSENIITNGTGIAVNEGQAMLIVEDGKIVDFTVEPGRFTWDQSTEPSLFDNGWKGLKDSFKIFGKRFTMGGTPGKDQRVYFVNLKEIFDNKFGSATPMPYNDPTYRGIYIRYFGMYTFKITDPLAFYAHVAGNVEQRYTKAQLMEQCDMEFVNALDTALSMCSDEGFQYNELPKKQREIAAYMNDTLDEEWHKRRGMEIESVAIAKVTPDDESRKRIQKIDDAIMMGDARVAAGRLAEAQATAMENAASNEAGAFTGFLGMGMAAQAGGMQNGALFEQMSTREDNPLFQKPQRAGGTGTWTCSCGHENSGKFCSECGKEKPKQDTWTCACGHENSGKFCSECGKPRPKEGFVCSNEECGYTSDEPMKFCPQCGSPNKEE</sequence>
<evidence type="ECO:0000313" key="2">
    <source>
        <dbReference type="EMBL" id="MCQ5121876.1"/>
    </source>
</evidence>
<dbReference type="PANTHER" id="PTHR37826:SF2">
    <property type="entry name" value="ZINC-RIBBON DOMAIN-CONTAINING PROTEIN"/>
    <property type="match status" value="1"/>
</dbReference>
<gene>
    <name evidence="2" type="ORF">NE663_06320</name>
</gene>
<proteinExistence type="predicted"/>
<dbReference type="InterPro" id="IPR033880">
    <property type="entry name" value="SPFH_YdjI"/>
</dbReference>
<dbReference type="RefSeq" id="WP_102266178.1">
    <property type="nucleotide sequence ID" value="NZ_CALVCM010000035.1"/>
</dbReference>
<evidence type="ECO:0000313" key="3">
    <source>
        <dbReference type="Proteomes" id="UP001524435"/>
    </source>
</evidence>
<dbReference type="CDD" id="cd03408">
    <property type="entry name" value="SPFH_like_u1"/>
    <property type="match status" value="1"/>
</dbReference>
<evidence type="ECO:0000259" key="1">
    <source>
        <dbReference type="Pfam" id="PF13421"/>
    </source>
</evidence>